<feature type="compositionally biased region" description="Polar residues" evidence="3">
    <location>
        <begin position="960"/>
        <end position="978"/>
    </location>
</feature>
<reference evidence="4" key="2">
    <citation type="submission" date="2025-08" db="UniProtKB">
        <authorList>
            <consortium name="Ensembl"/>
        </authorList>
    </citation>
    <scope>IDENTIFICATION</scope>
</reference>
<feature type="compositionally biased region" description="Low complexity" evidence="3">
    <location>
        <begin position="840"/>
        <end position="852"/>
    </location>
</feature>
<feature type="compositionally biased region" description="Polar residues" evidence="3">
    <location>
        <begin position="1028"/>
        <end position="1043"/>
    </location>
</feature>
<feature type="compositionally biased region" description="Basic and acidic residues" evidence="3">
    <location>
        <begin position="661"/>
        <end position="675"/>
    </location>
</feature>
<feature type="compositionally biased region" description="Basic and acidic residues" evidence="3">
    <location>
        <begin position="1061"/>
        <end position="1083"/>
    </location>
</feature>
<name>A0A7N4P061_SARHA</name>
<evidence type="ECO:0000256" key="2">
    <source>
        <dbReference type="ARBA" id="ARBA00022737"/>
    </source>
</evidence>
<dbReference type="InterPro" id="IPR003591">
    <property type="entry name" value="Leu-rich_rpt_typical-subtyp"/>
</dbReference>
<feature type="compositionally biased region" description="Basic and acidic residues" evidence="3">
    <location>
        <begin position="584"/>
        <end position="594"/>
    </location>
</feature>
<dbReference type="PANTHER" id="PTHR24366">
    <property type="entry name" value="IG(IMMUNOGLOBULIN) AND LRR(LEUCINE RICH REPEAT) DOMAINS"/>
    <property type="match status" value="1"/>
</dbReference>
<feature type="compositionally biased region" description="Basic and acidic residues" evidence="3">
    <location>
        <begin position="683"/>
        <end position="697"/>
    </location>
</feature>
<protein>
    <recommendedName>
        <fullName evidence="6">Leucine rich repeat containing 53</fullName>
    </recommendedName>
</protein>
<evidence type="ECO:0008006" key="6">
    <source>
        <dbReference type="Google" id="ProtNLM"/>
    </source>
</evidence>
<feature type="compositionally biased region" description="Polar residues" evidence="3">
    <location>
        <begin position="921"/>
        <end position="931"/>
    </location>
</feature>
<feature type="region of interest" description="Disordered" evidence="3">
    <location>
        <begin position="584"/>
        <end position="625"/>
    </location>
</feature>
<feature type="compositionally biased region" description="Basic and acidic residues" evidence="3">
    <location>
        <begin position="1158"/>
        <end position="1182"/>
    </location>
</feature>
<dbReference type="Ensembl" id="ENSSHAT00000031002.1">
    <property type="protein sequence ID" value="ENSSHAP00000030436.1"/>
    <property type="gene ID" value="ENSSHAG00000029221.1"/>
</dbReference>
<feature type="compositionally biased region" description="Low complexity" evidence="3">
    <location>
        <begin position="246"/>
        <end position="255"/>
    </location>
</feature>
<dbReference type="PROSITE" id="PS51450">
    <property type="entry name" value="LRR"/>
    <property type="match status" value="1"/>
</dbReference>
<feature type="region of interest" description="Disordered" evidence="3">
    <location>
        <begin position="506"/>
        <end position="564"/>
    </location>
</feature>
<sequence>MCSCPEAPVSTRALMVTDGSITAVEGGNLSLLLNVSVFALSRNRIADIGEGAFRGLRALQTLLLEHNRIASSSLSSGTFRELRNLRVLALGNNLLESVRGAWFRSTKGLLRLLLNGNRIRSLADGTFVGAGLAGLSYLDLSNNFISSLGEGAFRALPRLREVDLSGNHLARVPAVLAPLTRTILRGPDRSEWSCTCGPQPPATPLSNAPAGSSAPAPATPLSNVPAGSSAPAQAGSLAPTGGGASGPAQSPAVAAHPGLRRSEADCDYKSPNSTLVFKDKANGPSGREVAQVTVLCFAGAVGLMCLTLAILNWRLQRGKAKAPPESPCGRVLGGSPCAQEPRTHFMQGSCTCHLTHESEIKVMSIVGPRKETPLLQENYHPTTQEGGSRSTCLQAPFRDLPQGRGCGPGSFLCFGCSPGQPGLPKHSGSMVVINEAGPPARHFQRREGRLRCMEPGEVQPQTLQWNSKRAADISSDTWDGRGPAPASALAEGGLETCLTNELWQPPTEAEEDSFHPHQQRRFTGSSWSKPPRPRERCTQNDVQHHRPLCPGLPGQSQPPDLPPGNSLMCRYILCDQLQDCTNERKSRSREHQESQEDQMQMKGSLKELWPSGDNMGPSARKKTRVRKRVSFHIPDLDQENGLTLLLSDSAEAGALWVQKPVPHDRGAGRRSEKLSEMQGKTRGGKDFPHTHIPDKGPPRASYPKRKMKGQNFNIKLNLCPFRKLRIHPEKQPDTERCSPKSSQRGKKRAQQKLSKVAEREAAQKKQPRSPVGPEGPLGQPKSSGNGRTLIPIMTNTQISDESHRIPNGAQVMSGVSKSPRECTPHLPAQAPGRGQPEHVSSLTSSGFLTGLSPASSPKQRIESAALPPPSVLSCSSGTGQGAPNGHFKPRHSQADQVAPGTTEDGEHCPPQRILRQEDGDSSTLRNETQSEGDFKLDPKDSSPEEALPFKPQYLHRPQLGTEQETTKGSPRTSSQVAKNGSASGGPNSPNNSISRTESYASSLPLQAPSNSDILFVESDFVPYQNSLEFSNDINTPLPGTQPNWHPPSRSKRGTESANGLPRDDGKDAPREKIGVGENKEAAHRSWANYGAITQAEEMALPSVSEESRGSRKYGKSDPPALLGPSPAIQSSANSNRSPRTKTGLLPNETDPPIYNHTPGKDVQEVQDMRPDEGDDEHGKDVIPAEKHGDAFVLPEVKDCHFEAENEVPLIPSWVNDAENSAADPTPFLPSAEYANPSPLAAEQSEPNNSNNNRFLL</sequence>
<dbReference type="InParanoid" id="A0A7N4P061"/>
<feature type="region of interest" description="Disordered" evidence="3">
    <location>
        <begin position="809"/>
        <end position="1005"/>
    </location>
</feature>
<dbReference type="InterPro" id="IPR032675">
    <property type="entry name" value="LRR_dom_sf"/>
</dbReference>
<evidence type="ECO:0000256" key="3">
    <source>
        <dbReference type="SAM" id="MobiDB-lite"/>
    </source>
</evidence>
<evidence type="ECO:0000313" key="5">
    <source>
        <dbReference type="Proteomes" id="UP000007648"/>
    </source>
</evidence>
<organism evidence="4 5">
    <name type="scientific">Sarcophilus harrisii</name>
    <name type="common">Tasmanian devil</name>
    <name type="synonym">Sarcophilus laniarius</name>
    <dbReference type="NCBI Taxonomy" id="9305"/>
    <lineage>
        <taxon>Eukaryota</taxon>
        <taxon>Metazoa</taxon>
        <taxon>Chordata</taxon>
        <taxon>Craniata</taxon>
        <taxon>Vertebrata</taxon>
        <taxon>Euteleostomi</taxon>
        <taxon>Mammalia</taxon>
        <taxon>Metatheria</taxon>
        <taxon>Dasyuromorphia</taxon>
        <taxon>Dasyuridae</taxon>
        <taxon>Sarcophilus</taxon>
    </lineage>
</organism>
<accession>A0A7N4P061</accession>
<feature type="region of interest" description="Disordered" evidence="3">
    <location>
        <begin position="726"/>
        <end position="789"/>
    </location>
</feature>
<feature type="compositionally biased region" description="Low complexity" evidence="3">
    <location>
        <begin position="979"/>
        <end position="992"/>
    </location>
</feature>
<feature type="region of interest" description="Disordered" evidence="3">
    <location>
        <begin position="1028"/>
        <end position="1182"/>
    </location>
</feature>
<feature type="region of interest" description="Disordered" evidence="3">
    <location>
        <begin position="1216"/>
        <end position="1256"/>
    </location>
</feature>
<feature type="region of interest" description="Disordered" evidence="3">
    <location>
        <begin position="659"/>
        <end position="706"/>
    </location>
</feature>
<dbReference type="AlphaFoldDB" id="A0A7N4P061"/>
<evidence type="ECO:0000256" key="1">
    <source>
        <dbReference type="ARBA" id="ARBA00022614"/>
    </source>
</evidence>
<proteinExistence type="predicted"/>
<dbReference type="GeneTree" id="ENSGT00940000161095"/>
<dbReference type="FunCoup" id="A0A7N4P061">
    <property type="interactions" value="13"/>
</dbReference>
<dbReference type="InterPro" id="IPR001611">
    <property type="entry name" value="Leu-rich_rpt"/>
</dbReference>
<feature type="compositionally biased region" description="Polar residues" evidence="3">
    <location>
        <begin position="1244"/>
        <end position="1256"/>
    </location>
</feature>
<dbReference type="SUPFAM" id="SSF52058">
    <property type="entry name" value="L domain-like"/>
    <property type="match status" value="1"/>
</dbReference>
<dbReference type="Proteomes" id="UP000007648">
    <property type="component" value="Unassembled WGS sequence"/>
</dbReference>
<reference evidence="4" key="3">
    <citation type="submission" date="2025-09" db="UniProtKB">
        <authorList>
            <consortium name="Ensembl"/>
        </authorList>
    </citation>
    <scope>IDENTIFICATION</scope>
</reference>
<feature type="compositionally biased region" description="Basic and acidic residues" evidence="3">
    <location>
        <begin position="932"/>
        <end position="942"/>
    </location>
</feature>
<feature type="compositionally biased region" description="Polar residues" evidence="3">
    <location>
        <begin position="993"/>
        <end position="1005"/>
    </location>
</feature>
<feature type="compositionally biased region" description="Basic and acidic residues" evidence="3">
    <location>
        <begin position="532"/>
        <end position="544"/>
    </location>
</feature>
<keyword evidence="5" id="KW-1185">Reference proteome</keyword>
<evidence type="ECO:0000313" key="4">
    <source>
        <dbReference type="Ensembl" id="ENSSHAP00000030436.1"/>
    </source>
</evidence>
<reference evidence="4 5" key="1">
    <citation type="journal article" date="2011" name="Proc. Natl. Acad. Sci. U.S.A.">
        <title>Genetic diversity and population structure of the endangered marsupial Sarcophilus harrisii (Tasmanian devil).</title>
        <authorList>
            <person name="Miller W."/>
            <person name="Hayes V.M."/>
            <person name="Ratan A."/>
            <person name="Petersen D.C."/>
            <person name="Wittekindt N.E."/>
            <person name="Miller J."/>
            <person name="Walenz B."/>
            <person name="Knight J."/>
            <person name="Qi J."/>
            <person name="Zhao F."/>
            <person name="Wang Q."/>
            <person name="Bedoya-Reina O.C."/>
            <person name="Katiyar N."/>
            <person name="Tomsho L.P."/>
            <person name="Kasson L.M."/>
            <person name="Hardie R.A."/>
            <person name="Woodbridge P."/>
            <person name="Tindall E.A."/>
            <person name="Bertelsen M.F."/>
            <person name="Dixon D."/>
            <person name="Pyecroft S."/>
            <person name="Helgen K.M."/>
            <person name="Lesk A.M."/>
            <person name="Pringle T.H."/>
            <person name="Patterson N."/>
            <person name="Zhang Y."/>
            <person name="Kreiss A."/>
            <person name="Woods G.M."/>
            <person name="Jones M.E."/>
            <person name="Schuster S.C."/>
        </authorList>
    </citation>
    <scope>NUCLEOTIDE SEQUENCE [LARGE SCALE GENOMIC DNA]</scope>
</reference>
<dbReference type="PANTHER" id="PTHR24366:SF96">
    <property type="entry name" value="LEUCINE RICH REPEAT CONTAINING 53"/>
    <property type="match status" value="1"/>
</dbReference>
<keyword evidence="2" id="KW-0677">Repeat</keyword>
<dbReference type="Pfam" id="PF13855">
    <property type="entry name" value="LRR_8"/>
    <property type="match status" value="2"/>
</dbReference>
<feature type="compositionally biased region" description="Basic and acidic residues" evidence="3">
    <location>
        <begin position="726"/>
        <end position="738"/>
    </location>
</feature>
<feature type="region of interest" description="Disordered" evidence="3">
    <location>
        <begin position="190"/>
        <end position="267"/>
    </location>
</feature>
<keyword evidence="1" id="KW-0433">Leucine-rich repeat</keyword>
<feature type="compositionally biased region" description="Basic and acidic residues" evidence="3">
    <location>
        <begin position="904"/>
        <end position="918"/>
    </location>
</feature>
<feature type="compositionally biased region" description="Low complexity" evidence="3">
    <location>
        <begin position="204"/>
        <end position="239"/>
    </location>
</feature>
<feature type="compositionally biased region" description="Polar residues" evidence="3">
    <location>
        <begin position="1127"/>
        <end position="1137"/>
    </location>
</feature>
<dbReference type="SMART" id="SM00369">
    <property type="entry name" value="LRR_TYP"/>
    <property type="match status" value="6"/>
</dbReference>
<dbReference type="Gene3D" id="3.80.10.10">
    <property type="entry name" value="Ribonuclease Inhibitor"/>
    <property type="match status" value="1"/>
</dbReference>